<accession>A0A3E2TP04</accession>
<reference evidence="1 2" key="1">
    <citation type="submission" date="2018-08" db="EMBL/GenBank/DDBJ databases">
        <title>A genome reference for cultivated species of the human gut microbiota.</title>
        <authorList>
            <person name="Zou Y."/>
            <person name="Xue W."/>
            <person name="Luo G."/>
        </authorList>
    </citation>
    <scope>NUCLEOTIDE SEQUENCE [LARGE SCALE GENOMIC DNA]</scope>
    <source>
        <strain evidence="1 2">AF45-17</strain>
    </source>
</reference>
<gene>
    <name evidence="1" type="ORF">DW070_07090</name>
</gene>
<evidence type="ECO:0000313" key="1">
    <source>
        <dbReference type="EMBL" id="RGB80138.1"/>
    </source>
</evidence>
<dbReference type="AlphaFoldDB" id="A0A3E2TP04"/>
<dbReference type="Proteomes" id="UP000260773">
    <property type="component" value="Unassembled WGS sequence"/>
</dbReference>
<proteinExistence type="predicted"/>
<evidence type="ECO:0008006" key="3">
    <source>
        <dbReference type="Google" id="ProtNLM"/>
    </source>
</evidence>
<protein>
    <recommendedName>
        <fullName evidence="3">HNH endonuclease</fullName>
    </recommendedName>
</protein>
<sequence length="154" mass="18660">MLKKLCSYPGCHKVVEAGVKYCDRHKNTDREKYREYKRKRMENEEEARRQQFYNSKAWEGFRANQEAAQLGVDIFEYYTTGIVITAEQYHHIEEVTEAWHRRLDRDNVIGLSEANHRRIHKEYDRGYMAKKKMQRTLYDMLQRFRREFGDNGGI</sequence>
<comment type="caution">
    <text evidence="1">The sequence shown here is derived from an EMBL/GenBank/DDBJ whole genome shotgun (WGS) entry which is preliminary data.</text>
</comment>
<organism evidence="1 2">
    <name type="scientific">Coprococcus catus</name>
    <dbReference type="NCBI Taxonomy" id="116085"/>
    <lineage>
        <taxon>Bacteria</taxon>
        <taxon>Bacillati</taxon>
        <taxon>Bacillota</taxon>
        <taxon>Clostridia</taxon>
        <taxon>Lachnospirales</taxon>
        <taxon>Lachnospiraceae</taxon>
        <taxon>Coprococcus</taxon>
    </lineage>
</organism>
<evidence type="ECO:0000313" key="2">
    <source>
        <dbReference type="Proteomes" id="UP000260773"/>
    </source>
</evidence>
<dbReference type="EMBL" id="QVEP01000013">
    <property type="protein sequence ID" value="RGB80138.1"/>
    <property type="molecule type" value="Genomic_DNA"/>
</dbReference>
<name>A0A3E2TP04_9FIRM</name>